<dbReference type="OrthoDB" id="8939096at2759"/>
<reference evidence="1 2" key="1">
    <citation type="journal article" date="2019" name="Sci. Data">
        <title>Hybrid genome assembly and annotation of Danionella translucida.</title>
        <authorList>
            <person name="Kadobianskyi M."/>
            <person name="Schulze L."/>
            <person name="Schuelke M."/>
            <person name="Judkewitz B."/>
        </authorList>
    </citation>
    <scope>NUCLEOTIDE SEQUENCE [LARGE SCALE GENOMIC DNA]</scope>
    <source>
        <strain evidence="1 2">Bolton</strain>
    </source>
</reference>
<gene>
    <name evidence="1" type="ORF">DNTS_028959</name>
</gene>
<evidence type="ECO:0000313" key="2">
    <source>
        <dbReference type="Proteomes" id="UP000316079"/>
    </source>
</evidence>
<dbReference type="AlphaFoldDB" id="A0A553RAM4"/>
<evidence type="ECO:0000313" key="1">
    <source>
        <dbReference type="EMBL" id="TRY99216.1"/>
    </source>
</evidence>
<accession>A0A553RAM4</accession>
<proteinExistence type="predicted"/>
<sequence>MRSEELQKLRAKVDTLEYEHRAWLRQREEMMVKINLLQEKLKKKHHYISALEEYFSSTGFPVAAVKQAARNDASDSERENAQFDDDESSVLVRNARRETCDQDPIQTRAKLNKVSCESTRVAVLKTIRAADDNLTTISRPLSCDECLKHKEIVGMLPRKGPFHPYWENLMLQASAFQLETRDVWQIALITIPEELMSQLTPEMKSGSIVMRRNTESDEAIYDRLKQALIDLRGPTPTDWGRILDVKQENSEPFETFAERLWVNYKEYSLGNANREQEPLLQLLVNHAGIPVQNALLNGGDPAEHTFQGIVDWASRIENYSWVAVGTARICSRTLSIGAGFSRTSETPSVFVCHRQLPVPFRRLDPASTLFKSLVLISNPGDAFSRPGSRREDST</sequence>
<protein>
    <submittedName>
        <fullName evidence="1">Uncharacterized protein</fullName>
    </submittedName>
</protein>
<dbReference type="SUPFAM" id="SSF47353">
    <property type="entry name" value="Retrovirus capsid dimerization domain-like"/>
    <property type="match status" value="1"/>
</dbReference>
<comment type="caution">
    <text evidence="1">The sequence shown here is derived from an EMBL/GenBank/DDBJ whole genome shotgun (WGS) entry which is preliminary data.</text>
</comment>
<keyword evidence="2" id="KW-1185">Reference proteome</keyword>
<dbReference type="EMBL" id="SRMA01025089">
    <property type="protein sequence ID" value="TRY99216.1"/>
    <property type="molecule type" value="Genomic_DNA"/>
</dbReference>
<name>A0A553RAM4_9TELE</name>
<organism evidence="1 2">
    <name type="scientific">Danionella cerebrum</name>
    <dbReference type="NCBI Taxonomy" id="2873325"/>
    <lineage>
        <taxon>Eukaryota</taxon>
        <taxon>Metazoa</taxon>
        <taxon>Chordata</taxon>
        <taxon>Craniata</taxon>
        <taxon>Vertebrata</taxon>
        <taxon>Euteleostomi</taxon>
        <taxon>Actinopterygii</taxon>
        <taxon>Neopterygii</taxon>
        <taxon>Teleostei</taxon>
        <taxon>Ostariophysi</taxon>
        <taxon>Cypriniformes</taxon>
        <taxon>Danionidae</taxon>
        <taxon>Danioninae</taxon>
        <taxon>Danionella</taxon>
    </lineage>
</organism>
<dbReference type="Proteomes" id="UP000316079">
    <property type="component" value="Unassembled WGS sequence"/>
</dbReference>